<dbReference type="SUPFAM" id="SSF160574">
    <property type="entry name" value="BT0923-like"/>
    <property type="match status" value="1"/>
</dbReference>
<evidence type="ECO:0000313" key="1">
    <source>
        <dbReference type="EMBL" id="MFD1292564.1"/>
    </source>
</evidence>
<comment type="caution">
    <text evidence="1">The sequence shown here is derived from an EMBL/GenBank/DDBJ whole genome shotgun (WGS) entry which is preliminary data.</text>
</comment>
<dbReference type="RefSeq" id="WP_386807231.1">
    <property type="nucleotide sequence ID" value="NZ_JBHTMV010000002.1"/>
</dbReference>
<organism evidence="1 2">
    <name type="scientific">Lutibacter holmesii</name>
    <dbReference type="NCBI Taxonomy" id="1137985"/>
    <lineage>
        <taxon>Bacteria</taxon>
        <taxon>Pseudomonadati</taxon>
        <taxon>Bacteroidota</taxon>
        <taxon>Flavobacteriia</taxon>
        <taxon>Flavobacteriales</taxon>
        <taxon>Flavobacteriaceae</taxon>
        <taxon>Lutibacter</taxon>
    </lineage>
</organism>
<keyword evidence="1" id="KW-0808">Transferase</keyword>
<keyword evidence="1" id="KW-0548">Nucleotidyltransferase</keyword>
<name>A0ABW3WK26_9FLAO</name>
<reference evidence="2" key="1">
    <citation type="journal article" date="2019" name="Int. J. Syst. Evol. Microbiol.">
        <title>The Global Catalogue of Microorganisms (GCM) 10K type strain sequencing project: providing services to taxonomists for standard genome sequencing and annotation.</title>
        <authorList>
            <consortium name="The Broad Institute Genomics Platform"/>
            <consortium name="The Broad Institute Genome Sequencing Center for Infectious Disease"/>
            <person name="Wu L."/>
            <person name="Ma J."/>
        </authorList>
    </citation>
    <scope>NUCLEOTIDE SEQUENCE [LARGE SCALE GENOMIC DNA]</scope>
    <source>
        <strain evidence="2">CCUG 62221</strain>
    </source>
</reference>
<accession>A0ABW3WK26</accession>
<keyword evidence="2" id="KW-1185">Reference proteome</keyword>
<protein>
    <submittedName>
        <fullName evidence="1">Nicotinate-nucleotide adenylyltransferase</fullName>
    </submittedName>
</protein>
<evidence type="ECO:0000313" key="2">
    <source>
        <dbReference type="Proteomes" id="UP001597241"/>
    </source>
</evidence>
<dbReference type="GO" id="GO:0016779">
    <property type="term" value="F:nucleotidyltransferase activity"/>
    <property type="evidence" value="ECO:0007669"/>
    <property type="project" value="UniProtKB-KW"/>
</dbReference>
<proteinExistence type="predicted"/>
<dbReference type="EMBL" id="JBHTMV010000002">
    <property type="protein sequence ID" value="MFD1292564.1"/>
    <property type="molecule type" value="Genomic_DNA"/>
</dbReference>
<dbReference type="Gene3D" id="3.10.450.360">
    <property type="match status" value="1"/>
</dbReference>
<sequence length="168" mass="19260">MKKVILSLFILGLMFQGYSQKIKTEELSEVVIAATNYKYLSATGLENASIPIALLEQKVASYDLKDSDVYNDEYDSYVVSFYIPEGKILAAYNKDGNIIRTVEKFENIKLPKAVYSKILEQYPNWIIVKDVYLVNYHDQGGIHKKYKLTLENGDKRIKVKCDPEGNFL</sequence>
<gene>
    <name evidence="1" type="ORF">ACFQ5N_01840</name>
</gene>
<dbReference type="Proteomes" id="UP001597241">
    <property type="component" value="Unassembled WGS sequence"/>
</dbReference>